<evidence type="ECO:0000256" key="1">
    <source>
        <dbReference type="ARBA" id="ARBA00009941"/>
    </source>
</evidence>
<proteinExistence type="inferred from homology"/>
<dbReference type="PANTHER" id="PTHR12000">
    <property type="entry name" value="HEMOGLOBINASE FAMILY MEMBER"/>
    <property type="match status" value="1"/>
</dbReference>
<dbReference type="PANTHER" id="PTHR12000:SF42">
    <property type="entry name" value="LEGUMAIN"/>
    <property type="match status" value="1"/>
</dbReference>
<protein>
    <submittedName>
        <fullName evidence="2">Uncharacterized protein</fullName>
    </submittedName>
</protein>
<organism evidence="2 3">
    <name type="scientific">Cannabis sativa</name>
    <name type="common">Hemp</name>
    <name type="synonym">Marijuana</name>
    <dbReference type="NCBI Taxonomy" id="3483"/>
    <lineage>
        <taxon>Eukaryota</taxon>
        <taxon>Viridiplantae</taxon>
        <taxon>Streptophyta</taxon>
        <taxon>Embryophyta</taxon>
        <taxon>Tracheophyta</taxon>
        <taxon>Spermatophyta</taxon>
        <taxon>Magnoliopsida</taxon>
        <taxon>eudicotyledons</taxon>
        <taxon>Gunneridae</taxon>
        <taxon>Pentapetalae</taxon>
        <taxon>rosids</taxon>
        <taxon>fabids</taxon>
        <taxon>Rosales</taxon>
        <taxon>Cannabaceae</taxon>
        <taxon>Cannabis</taxon>
    </lineage>
</organism>
<sequence>MEVDEPILRTILMTYKHKTHAVDSNGRVISNADVDFYIDDDIVCVVESKPAKRYGDYFLRQIVKLEGVINDMDRDYTGHQVTTENLYAVLLGDKKAVKGGGCKVIDSKPNDIGSSYTTQIMEALEFLAFGLVKSKLDHCYQLHAVFVGMPNMPFLYGMDFIEVLKKKHAAGTYRKMVKERTANANDFVNGGSHVMEYGSRSIRAEKLYLYQKVLILPLLTSHPTITNYTWLWKL</sequence>
<dbReference type="InterPro" id="IPR019382">
    <property type="entry name" value="eIF3l"/>
</dbReference>
<name>A0A7J6FMI5_CANSA</name>
<dbReference type="InterPro" id="IPR001096">
    <property type="entry name" value="Peptidase_C13"/>
</dbReference>
<dbReference type="Proteomes" id="UP000525078">
    <property type="component" value="Unassembled WGS sequence"/>
</dbReference>
<dbReference type="GO" id="GO:0003743">
    <property type="term" value="F:translation initiation factor activity"/>
    <property type="evidence" value="ECO:0007669"/>
    <property type="project" value="InterPro"/>
</dbReference>
<dbReference type="Gene3D" id="3.40.50.1460">
    <property type="match status" value="1"/>
</dbReference>
<comment type="similarity">
    <text evidence="1">Belongs to the peptidase C13 family.</text>
</comment>
<reference evidence="2 3" key="1">
    <citation type="journal article" date="2020" name="bioRxiv">
        <title>Sequence and annotation of 42 cannabis genomes reveals extensive copy number variation in cannabinoid synthesis and pathogen resistance genes.</title>
        <authorList>
            <person name="Mckernan K.J."/>
            <person name="Helbert Y."/>
            <person name="Kane L.T."/>
            <person name="Ebling H."/>
            <person name="Zhang L."/>
            <person name="Liu B."/>
            <person name="Eaton Z."/>
            <person name="Mclaughlin S."/>
            <person name="Kingan S."/>
            <person name="Baybayan P."/>
            <person name="Concepcion G."/>
            <person name="Jordan M."/>
            <person name="Riva A."/>
            <person name="Barbazuk W."/>
            <person name="Harkins T."/>
        </authorList>
    </citation>
    <scope>NUCLEOTIDE SEQUENCE [LARGE SCALE GENOMIC DNA]</scope>
    <source>
        <strain evidence="3">cv. Jamaican Lion 4</strain>
        <tissue evidence="2">Leaf</tissue>
    </source>
</reference>
<dbReference type="GO" id="GO:0005852">
    <property type="term" value="C:eukaryotic translation initiation factor 3 complex"/>
    <property type="evidence" value="ECO:0007669"/>
    <property type="project" value="InterPro"/>
</dbReference>
<dbReference type="Pfam" id="PF01650">
    <property type="entry name" value="Peptidase_C13"/>
    <property type="match status" value="1"/>
</dbReference>
<dbReference type="GO" id="GO:0051603">
    <property type="term" value="P:proteolysis involved in protein catabolic process"/>
    <property type="evidence" value="ECO:0007669"/>
    <property type="project" value="TreeGrafter"/>
</dbReference>
<evidence type="ECO:0000313" key="3">
    <source>
        <dbReference type="Proteomes" id="UP000525078"/>
    </source>
</evidence>
<comment type="caution">
    <text evidence="2">The sequence shown here is derived from an EMBL/GenBank/DDBJ whole genome shotgun (WGS) entry which is preliminary data.</text>
</comment>
<dbReference type="GO" id="GO:0006624">
    <property type="term" value="P:vacuolar protein processing"/>
    <property type="evidence" value="ECO:0007669"/>
    <property type="project" value="TreeGrafter"/>
</dbReference>
<dbReference type="EMBL" id="JAATIP010000114">
    <property type="protein sequence ID" value="KAF4370960.1"/>
    <property type="molecule type" value="Genomic_DNA"/>
</dbReference>
<dbReference type="GO" id="GO:0004197">
    <property type="term" value="F:cysteine-type endopeptidase activity"/>
    <property type="evidence" value="ECO:0007669"/>
    <property type="project" value="TreeGrafter"/>
</dbReference>
<dbReference type="AlphaFoldDB" id="A0A7J6FMI5"/>
<accession>A0A7J6FMI5</accession>
<gene>
    <name evidence="2" type="ORF">F8388_002853</name>
</gene>
<dbReference type="GO" id="GO:0005773">
    <property type="term" value="C:vacuole"/>
    <property type="evidence" value="ECO:0007669"/>
    <property type="project" value="GOC"/>
</dbReference>
<dbReference type="Pfam" id="PF10255">
    <property type="entry name" value="Paf67"/>
    <property type="match status" value="1"/>
</dbReference>
<evidence type="ECO:0000313" key="2">
    <source>
        <dbReference type="EMBL" id="KAF4370960.1"/>
    </source>
</evidence>